<reference evidence="3 4" key="1">
    <citation type="submission" date="2016-06" db="EMBL/GenBank/DDBJ databases">
        <title>Comparative genomics of the ectomycorrhizal sister species Rhizopogon vinicolor and Rhizopogon vesiculosus (Basidiomycota: Boletales) reveals a divergence of the mating type B locus.</title>
        <authorList>
            <consortium name="DOE Joint Genome Institute"/>
            <person name="Mujic A.B."/>
            <person name="Kuo A."/>
            <person name="Tritt A."/>
            <person name="Lipzen A."/>
            <person name="Chen C."/>
            <person name="Johnson J."/>
            <person name="Sharma A."/>
            <person name="Barry K."/>
            <person name="Grigoriev I.V."/>
            <person name="Spatafora J.W."/>
        </authorList>
    </citation>
    <scope>NUCLEOTIDE SEQUENCE [LARGE SCALE GENOMIC DNA]</scope>
    <source>
        <strain evidence="3 4">AM-OR11-026</strain>
    </source>
</reference>
<accession>A0A1B7MQX6</accession>
<feature type="compositionally biased region" description="Polar residues" evidence="1">
    <location>
        <begin position="34"/>
        <end position="55"/>
    </location>
</feature>
<dbReference type="PANTHER" id="PTHR13318">
    <property type="entry name" value="PARTNER OF PAIRED, ISOFORM B-RELATED"/>
    <property type="match status" value="1"/>
</dbReference>
<evidence type="ECO:0000313" key="4">
    <source>
        <dbReference type="Proteomes" id="UP000092154"/>
    </source>
</evidence>
<protein>
    <submittedName>
        <fullName evidence="3">RNI-like protein</fullName>
    </submittedName>
</protein>
<name>A0A1B7MQX6_9AGAM</name>
<sequence>MSRRRNNVRGPTSALTEFLRESGINPDTIARRVATQNHQAENQSPSVAGPSNSGDNAEGAPEQEQQGEDVPQASNGRRTQGRSSRAIDYASDELDDPEEGSPAKKRKGTKGRATAAAKAKAKKKAKENEDYEGSSEDEYRAVSKNIWSMGGNGGTKPPVGSFENCAKCEKQFTVTKYTMAANPPPGYLCHPCSKASGNDPFKKPAVPRKRKPVADKRDIVSYEERRFPTLAAMCIELITRYIDDVEALGDIGSMNMDEIAKALSKNRGLTPENAHLFYDVLNKKLRFYDATNLTPDALATLASLNPNLTHLHLDYCGRLTSPVLLGFATSMPQLTSLTLLGPFLVRVEAWIEFFKAMPCLRVFKITQSPRINLKCVQTLAESCTKLEELSLREIGLMDDTFADPLCSLLPLRVLDLAFPGIGIDEDGWIRLMEKHGSTLETLDASKHEGFTDHVLLDGVRKYARVLLELKLQECLDLTDEGVAQFFTDWASPISTLKHEDDDDMDVDSAPVDISPVPLEEFTPNPPLHVLSLSRNHELSSAALTAAIMHSAQSLTWLNVNGLRGASPEALAELKRATELRYLDAGWCRELDDFVMKDVVTACTKLSEIKVWGCSRVRGIGWGVKPERTIRVHGIEPSGDI</sequence>
<keyword evidence="4" id="KW-1185">Reference proteome</keyword>
<dbReference type="STRING" id="1314800.A0A1B7MQX6"/>
<dbReference type="Proteomes" id="UP000092154">
    <property type="component" value="Unassembled WGS sequence"/>
</dbReference>
<dbReference type="SUPFAM" id="SSF52047">
    <property type="entry name" value="RNI-like"/>
    <property type="match status" value="1"/>
</dbReference>
<dbReference type="Pfam" id="PF23550">
    <property type="entry name" value="zf_Tbcl_Rhp7"/>
    <property type="match status" value="1"/>
</dbReference>
<dbReference type="FunCoup" id="A0A1B7MQX6">
    <property type="interactions" value="183"/>
</dbReference>
<feature type="domain" description="DNA repair protein rhp7 treble clef" evidence="2">
    <location>
        <begin position="159"/>
        <end position="197"/>
    </location>
</feature>
<evidence type="ECO:0000256" key="1">
    <source>
        <dbReference type="SAM" id="MobiDB-lite"/>
    </source>
</evidence>
<dbReference type="GO" id="GO:0019005">
    <property type="term" value="C:SCF ubiquitin ligase complex"/>
    <property type="evidence" value="ECO:0007669"/>
    <property type="project" value="TreeGrafter"/>
</dbReference>
<feature type="compositionally biased region" description="Acidic residues" evidence="1">
    <location>
        <begin position="90"/>
        <end position="99"/>
    </location>
</feature>
<dbReference type="GO" id="GO:0031146">
    <property type="term" value="P:SCF-dependent proteasomal ubiquitin-dependent protein catabolic process"/>
    <property type="evidence" value="ECO:0007669"/>
    <property type="project" value="TreeGrafter"/>
</dbReference>
<dbReference type="Gene3D" id="3.80.10.10">
    <property type="entry name" value="Ribonuclease Inhibitor"/>
    <property type="match status" value="2"/>
</dbReference>
<dbReference type="InterPro" id="IPR056451">
    <property type="entry name" value="Znf_Tbcl_Rhp7"/>
</dbReference>
<dbReference type="InterPro" id="IPR032675">
    <property type="entry name" value="LRR_dom_sf"/>
</dbReference>
<organism evidence="3 4">
    <name type="scientific">Rhizopogon vinicolor AM-OR11-026</name>
    <dbReference type="NCBI Taxonomy" id="1314800"/>
    <lineage>
        <taxon>Eukaryota</taxon>
        <taxon>Fungi</taxon>
        <taxon>Dikarya</taxon>
        <taxon>Basidiomycota</taxon>
        <taxon>Agaricomycotina</taxon>
        <taxon>Agaricomycetes</taxon>
        <taxon>Agaricomycetidae</taxon>
        <taxon>Boletales</taxon>
        <taxon>Suillineae</taxon>
        <taxon>Rhizopogonaceae</taxon>
        <taxon>Rhizopogon</taxon>
    </lineage>
</organism>
<evidence type="ECO:0000259" key="2">
    <source>
        <dbReference type="Pfam" id="PF23550"/>
    </source>
</evidence>
<dbReference type="EMBL" id="KV448544">
    <property type="protein sequence ID" value="OAX34998.1"/>
    <property type="molecule type" value="Genomic_DNA"/>
</dbReference>
<dbReference type="InParanoid" id="A0A1B7MQX6"/>
<feature type="region of interest" description="Disordered" evidence="1">
    <location>
        <begin position="1"/>
        <end position="138"/>
    </location>
</feature>
<proteinExistence type="predicted"/>
<gene>
    <name evidence="3" type="ORF">K503DRAFT_773946</name>
</gene>
<dbReference type="OrthoDB" id="421226at2759"/>
<feature type="compositionally biased region" description="Polar residues" evidence="1">
    <location>
        <begin position="72"/>
        <end position="83"/>
    </location>
</feature>
<evidence type="ECO:0000313" key="3">
    <source>
        <dbReference type="EMBL" id="OAX34998.1"/>
    </source>
</evidence>
<dbReference type="AlphaFoldDB" id="A0A1B7MQX6"/>